<dbReference type="CDD" id="cd01647">
    <property type="entry name" value="RT_LTR"/>
    <property type="match status" value="1"/>
</dbReference>
<dbReference type="Pfam" id="PF00078">
    <property type="entry name" value="RVT_1"/>
    <property type="match status" value="1"/>
</dbReference>
<organism evidence="2 3">
    <name type="scientific">Nosema granulosis</name>
    <dbReference type="NCBI Taxonomy" id="83296"/>
    <lineage>
        <taxon>Eukaryota</taxon>
        <taxon>Fungi</taxon>
        <taxon>Fungi incertae sedis</taxon>
        <taxon>Microsporidia</taxon>
        <taxon>Nosematidae</taxon>
        <taxon>Nosema</taxon>
    </lineage>
</organism>
<proteinExistence type="predicted"/>
<evidence type="ECO:0000313" key="3">
    <source>
        <dbReference type="Proteomes" id="UP000740883"/>
    </source>
</evidence>
<sequence length="143" mass="16635">MEKGIGEHRLFTTCEIPAIAPTYRLSRELEEEANKIIKKNIENGIIRESSSPWRSSIVLVKNKNGEYRLFVDYRRLDEITIKYSYQMPRVDEILNEMHWAKIFSKLDALSGYHQVRMHEKNVEKTAFACNGKIGATKTLHPPI</sequence>
<protein>
    <submittedName>
        <fullName evidence="2">Transposon Ty3-G Gag-Pol polyprotein</fullName>
    </submittedName>
</protein>
<dbReference type="AlphaFoldDB" id="A0A9P6GZ19"/>
<dbReference type="PANTHER" id="PTHR24559:SF444">
    <property type="entry name" value="REVERSE TRANSCRIPTASE DOMAIN-CONTAINING PROTEIN"/>
    <property type="match status" value="1"/>
</dbReference>
<name>A0A9P6GZ19_9MICR</name>
<evidence type="ECO:0000313" key="2">
    <source>
        <dbReference type="EMBL" id="KAF9762931.1"/>
    </source>
</evidence>
<dbReference type="Gene3D" id="3.10.10.10">
    <property type="entry name" value="HIV Type 1 Reverse Transcriptase, subunit A, domain 1"/>
    <property type="match status" value="1"/>
</dbReference>
<dbReference type="InterPro" id="IPR000477">
    <property type="entry name" value="RT_dom"/>
</dbReference>
<evidence type="ECO:0000259" key="1">
    <source>
        <dbReference type="Pfam" id="PF00078"/>
    </source>
</evidence>
<dbReference type="SUPFAM" id="SSF56672">
    <property type="entry name" value="DNA/RNA polymerases"/>
    <property type="match status" value="1"/>
</dbReference>
<feature type="domain" description="Reverse transcriptase" evidence="1">
    <location>
        <begin position="61"/>
        <end position="132"/>
    </location>
</feature>
<gene>
    <name evidence="2" type="primary">TY3B-G_10</name>
    <name evidence="2" type="ORF">NGRA_1651</name>
</gene>
<dbReference type="PANTHER" id="PTHR24559">
    <property type="entry name" value="TRANSPOSON TY3-I GAG-POL POLYPROTEIN"/>
    <property type="match status" value="1"/>
</dbReference>
<dbReference type="Proteomes" id="UP000740883">
    <property type="component" value="Unassembled WGS sequence"/>
</dbReference>
<reference evidence="2 3" key="1">
    <citation type="journal article" date="2020" name="Genome Biol. Evol.">
        <title>Comparative genomics of strictly vertically transmitted, feminizing microsporidia endosymbionts of amphipod crustaceans.</title>
        <authorList>
            <person name="Cormier A."/>
            <person name="Chebbi M.A."/>
            <person name="Giraud I."/>
            <person name="Wattier R."/>
            <person name="Teixeira M."/>
            <person name="Gilbert C."/>
            <person name="Rigaud T."/>
            <person name="Cordaux R."/>
        </authorList>
    </citation>
    <scope>NUCLEOTIDE SEQUENCE [LARGE SCALE GENOMIC DNA]</scope>
    <source>
        <strain evidence="2 3">Ou3-Ou53</strain>
    </source>
</reference>
<comment type="caution">
    <text evidence="2">The sequence shown here is derived from an EMBL/GenBank/DDBJ whole genome shotgun (WGS) entry which is preliminary data.</text>
</comment>
<accession>A0A9P6GZ19</accession>
<dbReference type="InterPro" id="IPR043502">
    <property type="entry name" value="DNA/RNA_pol_sf"/>
</dbReference>
<dbReference type="InterPro" id="IPR053134">
    <property type="entry name" value="RNA-dir_DNA_polymerase"/>
</dbReference>
<dbReference type="OrthoDB" id="3250101at2759"/>
<dbReference type="EMBL" id="SBJO01000119">
    <property type="protein sequence ID" value="KAF9762931.1"/>
    <property type="molecule type" value="Genomic_DNA"/>
</dbReference>
<keyword evidence="3" id="KW-1185">Reference proteome</keyword>